<dbReference type="Pfam" id="PF20260">
    <property type="entry name" value="PUA_4"/>
    <property type="match status" value="1"/>
</dbReference>
<dbReference type="Gene3D" id="2.40.240.20">
    <property type="entry name" value="Hypothetical PUA domain-like, domain 1"/>
    <property type="match status" value="1"/>
</dbReference>
<dbReference type="AlphaFoldDB" id="A0A382T8N3"/>
<organism evidence="2">
    <name type="scientific">marine metagenome</name>
    <dbReference type="NCBI Taxonomy" id="408172"/>
    <lineage>
        <taxon>unclassified sequences</taxon>
        <taxon>metagenomes</taxon>
        <taxon>ecological metagenomes</taxon>
    </lineage>
</organism>
<feature type="non-terminal residue" evidence="2">
    <location>
        <position position="47"/>
    </location>
</feature>
<gene>
    <name evidence="2" type="ORF">METZ01_LOCUS370582</name>
</gene>
<dbReference type="SUPFAM" id="SSF88697">
    <property type="entry name" value="PUA domain-like"/>
    <property type="match status" value="1"/>
</dbReference>
<reference evidence="2" key="1">
    <citation type="submission" date="2018-05" db="EMBL/GenBank/DDBJ databases">
        <authorList>
            <person name="Lanie J.A."/>
            <person name="Ng W.-L."/>
            <person name="Kazmierczak K.M."/>
            <person name="Andrzejewski T.M."/>
            <person name="Davidsen T.M."/>
            <person name="Wayne K.J."/>
            <person name="Tettelin H."/>
            <person name="Glass J.I."/>
            <person name="Rusch D."/>
            <person name="Podicherti R."/>
            <person name="Tsui H.-C.T."/>
            <person name="Winkler M.E."/>
        </authorList>
    </citation>
    <scope>NUCLEOTIDE SEQUENCE</scope>
</reference>
<dbReference type="EMBL" id="UINC01134281">
    <property type="protein sequence ID" value="SVD17728.1"/>
    <property type="molecule type" value="Genomic_DNA"/>
</dbReference>
<protein>
    <recommendedName>
        <fullName evidence="1">Ribosomal RNA small subunit methyltransferase E PUA-like domain-containing protein</fullName>
    </recommendedName>
</protein>
<evidence type="ECO:0000259" key="1">
    <source>
        <dbReference type="Pfam" id="PF20260"/>
    </source>
</evidence>
<name>A0A382T8N3_9ZZZZ</name>
<feature type="domain" description="Ribosomal RNA small subunit methyltransferase E PUA-like" evidence="1">
    <location>
        <begin position="18"/>
        <end position="46"/>
    </location>
</feature>
<evidence type="ECO:0000313" key="2">
    <source>
        <dbReference type="EMBL" id="SVD17728.1"/>
    </source>
</evidence>
<proteinExistence type="predicted"/>
<accession>A0A382T8N3</accession>
<dbReference type="InterPro" id="IPR015947">
    <property type="entry name" value="PUA-like_sf"/>
</dbReference>
<sequence>MHRFFTTPENITDEKVILRGTDVAHIRTVLRLKGGDRIQVLDGRGNC</sequence>
<dbReference type="InterPro" id="IPR046887">
    <property type="entry name" value="RsmE_PUA-like"/>
</dbReference>